<evidence type="ECO:0000259" key="5">
    <source>
        <dbReference type="PROSITE" id="PS50020"/>
    </source>
</evidence>
<feature type="chain" id="PRO_5032870648" description="Poly [ADP-ribose] polymerase" evidence="4">
    <location>
        <begin position="16"/>
        <end position="2370"/>
    </location>
</feature>
<dbReference type="InterPro" id="IPR045055">
    <property type="entry name" value="DNA2/NAM7-like"/>
</dbReference>
<dbReference type="CDD" id="cd18808">
    <property type="entry name" value="SF1_C_Upf1"/>
    <property type="match status" value="2"/>
</dbReference>
<dbReference type="Gene3D" id="3.40.50.300">
    <property type="entry name" value="P-loop containing nucleotide triphosphate hydrolases"/>
    <property type="match status" value="4"/>
</dbReference>
<dbReference type="PANTHER" id="PTHR10887">
    <property type="entry name" value="DNA2/NAM7 HELICASE FAMILY"/>
    <property type="match status" value="1"/>
</dbReference>
<feature type="region of interest" description="Disordered" evidence="3">
    <location>
        <begin position="1145"/>
        <end position="1174"/>
    </location>
</feature>
<dbReference type="InterPro" id="IPR036020">
    <property type="entry name" value="WW_dom_sf"/>
</dbReference>
<feature type="domain" description="DRBM" evidence="6">
    <location>
        <begin position="1209"/>
        <end position="1287"/>
    </location>
</feature>
<evidence type="ECO:0000259" key="6">
    <source>
        <dbReference type="PROSITE" id="PS50137"/>
    </source>
</evidence>
<dbReference type="Proteomes" id="UP000654075">
    <property type="component" value="Unassembled WGS sequence"/>
</dbReference>
<protein>
    <recommendedName>
        <fullName evidence="9">Poly [ADP-ribose] polymerase</fullName>
    </recommendedName>
</protein>
<feature type="region of interest" description="Disordered" evidence="3">
    <location>
        <begin position="233"/>
        <end position="257"/>
    </location>
</feature>
<organism evidence="7 8">
    <name type="scientific">Polarella glacialis</name>
    <name type="common">Dinoflagellate</name>
    <dbReference type="NCBI Taxonomy" id="89957"/>
    <lineage>
        <taxon>Eukaryota</taxon>
        <taxon>Sar</taxon>
        <taxon>Alveolata</taxon>
        <taxon>Dinophyceae</taxon>
        <taxon>Suessiales</taxon>
        <taxon>Suessiaceae</taxon>
        <taxon>Polarella</taxon>
    </lineage>
</organism>
<feature type="region of interest" description="Disordered" evidence="3">
    <location>
        <begin position="2303"/>
        <end position="2333"/>
    </location>
</feature>
<accession>A0A813E464</accession>
<dbReference type="EMBL" id="CAJNNV010007520">
    <property type="protein sequence ID" value="CAE8595028.1"/>
    <property type="molecule type" value="Genomic_DNA"/>
</dbReference>
<dbReference type="CDD" id="cd00201">
    <property type="entry name" value="WW"/>
    <property type="match status" value="2"/>
</dbReference>
<dbReference type="GO" id="GO:0003678">
    <property type="term" value="F:DNA helicase activity"/>
    <property type="evidence" value="ECO:0007669"/>
    <property type="project" value="UniProtKB-EC"/>
</dbReference>
<evidence type="ECO:0000256" key="4">
    <source>
        <dbReference type="SAM" id="SignalP"/>
    </source>
</evidence>
<proteinExistence type="predicted"/>
<dbReference type="SMART" id="SM00487">
    <property type="entry name" value="DEXDc"/>
    <property type="match status" value="2"/>
</dbReference>
<gene>
    <name evidence="7" type="ORF">PGLA1383_LOCUS13548</name>
</gene>
<evidence type="ECO:0000256" key="2">
    <source>
        <dbReference type="PROSITE-ProRule" id="PRU00266"/>
    </source>
</evidence>
<evidence type="ECO:0000256" key="3">
    <source>
        <dbReference type="SAM" id="MobiDB-lite"/>
    </source>
</evidence>
<evidence type="ECO:0000256" key="1">
    <source>
        <dbReference type="ARBA" id="ARBA00048432"/>
    </source>
</evidence>
<dbReference type="InterPro" id="IPR014001">
    <property type="entry name" value="Helicase_ATP-bd"/>
</dbReference>
<dbReference type="Gene3D" id="2.20.70.10">
    <property type="match status" value="2"/>
</dbReference>
<dbReference type="PROSITE" id="PS50137">
    <property type="entry name" value="DS_RBD"/>
    <property type="match status" value="1"/>
</dbReference>
<feature type="domain" description="WW" evidence="5">
    <location>
        <begin position="1179"/>
        <end position="1207"/>
    </location>
</feature>
<dbReference type="Pfam" id="PF13087">
    <property type="entry name" value="AAA_12"/>
    <property type="match status" value="2"/>
</dbReference>
<dbReference type="InterPro" id="IPR001202">
    <property type="entry name" value="WW_dom"/>
</dbReference>
<keyword evidence="2" id="KW-0694">RNA-binding</keyword>
<dbReference type="InterPro" id="IPR027417">
    <property type="entry name" value="P-loop_NTPase"/>
</dbReference>
<feature type="domain" description="WW" evidence="5">
    <location>
        <begin position="2337"/>
        <end position="2365"/>
    </location>
</feature>
<dbReference type="InterPro" id="IPR041679">
    <property type="entry name" value="DNA2/NAM7-like_C"/>
</dbReference>
<evidence type="ECO:0008006" key="9">
    <source>
        <dbReference type="Google" id="ProtNLM"/>
    </source>
</evidence>
<dbReference type="OrthoDB" id="6513042at2759"/>
<feature type="compositionally biased region" description="Low complexity" evidence="3">
    <location>
        <begin position="1152"/>
        <end position="1165"/>
    </location>
</feature>
<name>A0A813E464_POLGL</name>
<feature type="region of interest" description="Disordered" evidence="3">
    <location>
        <begin position="1391"/>
        <end position="1415"/>
    </location>
</feature>
<dbReference type="InterPro" id="IPR014720">
    <property type="entry name" value="dsRBD_dom"/>
</dbReference>
<keyword evidence="4" id="KW-0732">Signal</keyword>
<dbReference type="GO" id="GO:0035194">
    <property type="term" value="P:regulatory ncRNA-mediated post-transcriptional gene silencing"/>
    <property type="evidence" value="ECO:0007669"/>
    <property type="project" value="TreeGrafter"/>
</dbReference>
<feature type="signal peptide" evidence="4">
    <location>
        <begin position="1"/>
        <end position="15"/>
    </location>
</feature>
<feature type="compositionally biased region" description="Low complexity" evidence="3">
    <location>
        <begin position="2310"/>
        <end position="2323"/>
    </location>
</feature>
<dbReference type="InterPro" id="IPR047187">
    <property type="entry name" value="SF1_C_Upf1"/>
</dbReference>
<dbReference type="GO" id="GO:0005829">
    <property type="term" value="C:cytosol"/>
    <property type="evidence" value="ECO:0007669"/>
    <property type="project" value="TreeGrafter"/>
</dbReference>
<comment type="caution">
    <text evidence="7">The sequence shown here is derived from an EMBL/GenBank/DDBJ whole genome shotgun (WGS) entry which is preliminary data.</text>
</comment>
<comment type="catalytic activity">
    <reaction evidence="1">
        <text>ATP + H2O = ADP + phosphate + H(+)</text>
        <dbReference type="Rhea" id="RHEA:13065"/>
        <dbReference type="ChEBI" id="CHEBI:15377"/>
        <dbReference type="ChEBI" id="CHEBI:15378"/>
        <dbReference type="ChEBI" id="CHEBI:30616"/>
        <dbReference type="ChEBI" id="CHEBI:43474"/>
        <dbReference type="ChEBI" id="CHEBI:456216"/>
        <dbReference type="EC" id="3.6.4.12"/>
    </reaction>
    <physiologicalReaction direction="left-to-right" evidence="1">
        <dbReference type="Rhea" id="RHEA:13066"/>
    </physiologicalReaction>
</comment>
<dbReference type="GO" id="GO:0043186">
    <property type="term" value="C:P granule"/>
    <property type="evidence" value="ECO:0007669"/>
    <property type="project" value="TreeGrafter"/>
</dbReference>
<evidence type="ECO:0000313" key="8">
    <source>
        <dbReference type="Proteomes" id="UP000654075"/>
    </source>
</evidence>
<keyword evidence="8" id="KW-1185">Reference proteome</keyword>
<dbReference type="SMART" id="SM00456">
    <property type="entry name" value="WW"/>
    <property type="match status" value="2"/>
</dbReference>
<reference evidence="7" key="1">
    <citation type="submission" date="2021-02" db="EMBL/GenBank/DDBJ databases">
        <authorList>
            <person name="Dougan E. K."/>
            <person name="Rhodes N."/>
            <person name="Thang M."/>
            <person name="Chan C."/>
        </authorList>
    </citation>
    <scope>NUCLEOTIDE SEQUENCE</scope>
</reference>
<sequence length="2370" mass="257777">MLLLGVHFWFQMALSRLLGSHPGRQLRSLVPQGSQHLRCGFLILDRRAQVSLATVLKTQNNVLPCYAIVQQQLRPQIVEEPGRCDKSANFVHSISWNWNGKELAHTGSHRSKRGAKNEAARFLLQQLAAQEAELMDPGQNGALAQWAIGCINQRLEASLELQEEQQEADEAGQGERQRRLLSHTCTWTCPQLEGEFVATGSAHAAAESRQQAMSALYKVLPSSLEELFVKAGSSSSSSTGAEKSPSVGHRGGSSAARDRARLGEVNVMHNAVVQKLGIQALSSDAKLPSGETEWSLTWNFWCMQQGAPRTEKAVGLGKSKAEAKAKAHEQMLLAQGHMQNLSPEQWAAVDEVKQALKEFRVLDAATKAVAFMETSGADASSWSLFLPEVLRGVLAEGDSGTLNELLVCALRGVHEQGLPVELWESLLDEASFAIKHYYMASAALEQLNRFPLADVFPSHLEKDYFKRFRYLLALERHGSLMHGIQQYELDFTATSSVPAVEVHHKEASMVVLTSSPGSGIMDLVDGARTLRGSDIVLLVPSEAMEGGSSATFPSEGMEDTRRSHWQHPEAWLASITSVQGNPRLGEEVRLHTRRISSFSSDVEGPSAEESVGVPRSPISLGRQFRLFYISMETPLSRQLAAMRCLCQPRLPAWSEGFEGRKPTYSYNEAMRRVLLGEPEEARASALEPVRTMMSTQGAAGQLERLKGQRTWLAALTASQHGAVTKALEQRLSVVQGPPGTGKTFVACAIVAAWADIYGPMGQRILAVADSNVAADNLHTRLQHFGIESVRVGQGKDAESRPGDMMWKAAQSARVVVATCIGSGMDILNAKGEGGHFHRVIVDECTQACEPAVLVPLGRRCEQVVLIGDHKQLPATVLSKLAQREGLGISLFERMVHSNGLETTILTEQRRMHSSIAEFPNMAFYDSQLVNAADDNALTAVPGFPWPNPECRVSFVDVSSSQGSGVEGKRGFSSYNVGEADAVARTLQGVLRAGYPPQQIVVLTAYLAQKYEIIRAIRDRGLDSYLGAISVDTVDAYQGMEQGLVLFSATRNNETRTLGFLADARRMNVMLTRAKQGLIIFGDGNTLRNSESMQSRWPAWLDWVEQRGAVIASRDLDTGLAAARSTPAVAQSTPVVASTTFASTSQGFQGSQATPVSSPARAASPPAFAPPPPPQAAVVWQQVHSQEHGAHYYWNKETNLTQWEAPPTFAPVSLATVLKTQNNVLPCYAIVQQQLRPQIVEEPGRSANFVHSISWNWNGKELAHTGSHRSKRGAKNEAARFLLQQLAAQEAELMDPGQNGALAQWAIGCINQRLEASLELQEEQQEADEAGQGERQRRLLSHTCTWTCPQLEGEFVATGSAHAAAESRQQAMSALYKVLPSSLEELFVKAGSSSSSSTGAEKSPSVGHRGGSSAARDRARLGEVNVMHNAVVQKLGIQALSSDAKLPSGETEWSLTWNFWCMQQGAPRTEKAVGLGKSKAEAKAKAHEQMLLAQGHMQNLSPEQWAAVDEVKQALKEFRVLDAATKAVAFMETSGADASSWSLFLPEVLRGVLAEGDSGTLNELLVCALRGVHEQGLPVELWESLLDEASFAIKHYYMASAALEQLNRFPLADVFPSHLEKDYFKRFRYLLALERHGSLMHGIQQYELDFTATSSVPAVEVHHKEASMVVLTSSPGSGIMDLVDGARTLRGSDIVLLVPSEAMEGGSSATFPSEGMEDTRRSHWQHPEAWLASITSVQGNPRLGEEVRLHTRRISSFSSDVEGPSAEESVGVPRSPISLGRQFRLFYISMETPLSRQLAAMRCLCQPRLPAWSEGFEGRKPTYSYNEAMRRVLLGEPEEARASALEPVRTMMSTQGAAGQLERLKGQRTWLAALTASQHGAVTKALEQRLSVVQGPPGTGKTFVACAIVAAWADIYGPMGQRILAVADSNVAADNLHTRLQHFGIESVRVGQGKDAESRPGDMMWKAAQSARVVVATCIGSGMDILNAKGEGGHFHRVIVDECTQACEPAVLVPLGRRCEQVVLIGDHKQLPATVLSKLAQREGLGISLFERMVHSNGLETTILTEQRRMHSSIAEFPNMAFYDSQLVNAADDNALTAVPGFPWPNPECRVSFVDVSSSQGSGVEGKRGFSSYNVGEADAVARTLQGVLRAGYPPQQIVVLTAYLAQKYEIIRAIRDRGLDSYLGAISVDTVDAYQGMEQGLVLFSATRNNETSSLGFLADARRMNVMLTRAKQGLIIFGDGNTLRNSESMQSRWPAWLDWVEQRGAVIASRDLDTGLAAARSTPAVAQSTPVVASTTFASTSQGFQGSQATPVSSPARAASPPAFAPPPPPQAAVVWQQVHSQEHGAHYYWNKETNLTQWEAPPTFAPAA</sequence>
<dbReference type="PROSITE" id="PS50020">
    <property type="entry name" value="WW_DOMAIN_2"/>
    <property type="match status" value="2"/>
</dbReference>
<dbReference type="SUPFAM" id="SSF51045">
    <property type="entry name" value="WW domain"/>
    <property type="match status" value="2"/>
</dbReference>
<dbReference type="Pfam" id="PF13086">
    <property type="entry name" value="AAA_11"/>
    <property type="match status" value="4"/>
</dbReference>
<dbReference type="SUPFAM" id="SSF52540">
    <property type="entry name" value="P-loop containing nucleoside triphosphate hydrolases"/>
    <property type="match status" value="2"/>
</dbReference>
<dbReference type="InterPro" id="IPR041677">
    <property type="entry name" value="DNA2/NAM7_AAA_11"/>
</dbReference>
<dbReference type="PANTHER" id="PTHR10887:SF322">
    <property type="entry name" value="HELICASE MOV-10"/>
    <property type="match status" value="1"/>
</dbReference>
<evidence type="ECO:0000313" key="7">
    <source>
        <dbReference type="EMBL" id="CAE8595028.1"/>
    </source>
</evidence>
<dbReference type="GO" id="GO:0003723">
    <property type="term" value="F:RNA binding"/>
    <property type="evidence" value="ECO:0007669"/>
    <property type="project" value="UniProtKB-UniRule"/>
</dbReference>